<protein>
    <recommendedName>
        <fullName evidence="3">Gag-Pol polyprotein</fullName>
    </recommendedName>
</protein>
<organism evidence="1 2">
    <name type="scientific">Cyphomyrmex costatus</name>
    <dbReference type="NCBI Taxonomy" id="456900"/>
    <lineage>
        <taxon>Eukaryota</taxon>
        <taxon>Metazoa</taxon>
        <taxon>Ecdysozoa</taxon>
        <taxon>Arthropoda</taxon>
        <taxon>Hexapoda</taxon>
        <taxon>Insecta</taxon>
        <taxon>Pterygota</taxon>
        <taxon>Neoptera</taxon>
        <taxon>Endopterygota</taxon>
        <taxon>Hymenoptera</taxon>
        <taxon>Apocrita</taxon>
        <taxon>Aculeata</taxon>
        <taxon>Formicoidea</taxon>
        <taxon>Formicidae</taxon>
        <taxon>Myrmicinae</taxon>
        <taxon>Cyphomyrmex</taxon>
    </lineage>
</organism>
<dbReference type="Pfam" id="PF03564">
    <property type="entry name" value="DUF1759"/>
    <property type="match status" value="1"/>
</dbReference>
<evidence type="ECO:0000313" key="2">
    <source>
        <dbReference type="Proteomes" id="UP000078542"/>
    </source>
</evidence>
<dbReference type="PANTHER" id="PTHR47331:SF1">
    <property type="entry name" value="GAG-LIKE PROTEIN"/>
    <property type="match status" value="1"/>
</dbReference>
<gene>
    <name evidence="1" type="ORF">ALC62_05792</name>
</gene>
<reference evidence="1 2" key="1">
    <citation type="submission" date="2016-03" db="EMBL/GenBank/DDBJ databases">
        <title>Cyphomyrmex costatus WGS genome.</title>
        <authorList>
            <person name="Nygaard S."/>
            <person name="Hu H."/>
            <person name="Boomsma J."/>
            <person name="Zhang G."/>
        </authorList>
    </citation>
    <scope>NUCLEOTIDE SEQUENCE [LARGE SCALE GENOMIC DNA]</scope>
    <source>
        <strain evidence="1">MS0001</strain>
        <tissue evidence="1">Whole body</tissue>
    </source>
</reference>
<dbReference type="PANTHER" id="PTHR47331">
    <property type="entry name" value="PHD-TYPE DOMAIN-CONTAINING PROTEIN"/>
    <property type="match status" value="1"/>
</dbReference>
<accession>A0A195CRY4</accession>
<dbReference type="Proteomes" id="UP000078542">
    <property type="component" value="Unassembled WGS sequence"/>
</dbReference>
<name>A0A195CRY4_9HYME</name>
<dbReference type="AlphaFoldDB" id="A0A195CRY4"/>
<dbReference type="EMBL" id="KQ977349">
    <property type="protein sequence ID" value="KYN03400.1"/>
    <property type="molecule type" value="Genomic_DNA"/>
</dbReference>
<keyword evidence="2" id="KW-1185">Reference proteome</keyword>
<evidence type="ECO:0008006" key="3">
    <source>
        <dbReference type="Google" id="ProtNLM"/>
    </source>
</evidence>
<sequence>MTNGEAQEDQTEDRMIVKSRRLELPEESLPTFDGSFENWLLFKNAFRNMVDSRTDLSDVDKLYCLKSALVGEAANKTKIFATDGIDYFKAWELLERSYEVKRILISLHLSLIMNMKTLEKETAAGLSKLANDAQKHVASLKALGVSVTPEIIVHILESKLPKTAIDRWEANLDRNEFPEPDQIYEFLYKSAMRASNANDQRSQIQRKRQVNHQKEGGRFSSNRAFLLNASRSCIACKAKRHPLYMCDKFKKLPIPKRIELIKAAKVCYNCLRSHRDYPCKFSNCTICQKRHNTLLHLENYPTTSKSNIAKPETTQRD</sequence>
<proteinExistence type="predicted"/>
<dbReference type="InterPro" id="IPR005312">
    <property type="entry name" value="DUF1759"/>
</dbReference>
<dbReference type="STRING" id="456900.A0A195CRY4"/>
<evidence type="ECO:0000313" key="1">
    <source>
        <dbReference type="EMBL" id="KYN03400.1"/>
    </source>
</evidence>